<name>A0A0J9SJK1_PLAVI</name>
<dbReference type="InterPro" id="IPR023366">
    <property type="entry name" value="ATP_synth_asu-like_sf"/>
</dbReference>
<keyword evidence="8" id="KW-0472">Membrane</keyword>
<dbReference type="NCBIfam" id="NF009884">
    <property type="entry name" value="PRK13343.1"/>
    <property type="match status" value="1"/>
</dbReference>
<dbReference type="GO" id="GO:0045259">
    <property type="term" value="C:proton-transporting ATP synthase complex"/>
    <property type="evidence" value="ECO:0007669"/>
    <property type="project" value="UniProtKB-KW"/>
</dbReference>
<protein>
    <recommendedName>
        <fullName evidence="12">ATP synthase subunit alpha</fullName>
    </recommendedName>
</protein>
<dbReference type="Gene3D" id="1.20.150.20">
    <property type="entry name" value="ATP synthase alpha/beta chain, C-terminal domain"/>
    <property type="match status" value="1"/>
</dbReference>
<evidence type="ECO:0000256" key="6">
    <source>
        <dbReference type="ARBA" id="ARBA00022840"/>
    </source>
</evidence>
<dbReference type="SUPFAM" id="SSF52540">
    <property type="entry name" value="P-loop containing nucleoside triphosphate hydrolases"/>
    <property type="match status" value="1"/>
</dbReference>
<dbReference type="EMBL" id="KQ234203">
    <property type="protein sequence ID" value="KMZ82227.1"/>
    <property type="molecule type" value="Genomic_DNA"/>
</dbReference>
<dbReference type="InterPro" id="IPR038376">
    <property type="entry name" value="ATP_synth_asu_C_sf"/>
</dbReference>
<dbReference type="InterPro" id="IPR000194">
    <property type="entry name" value="ATPase_F1/V1/A1_a/bsu_nucl-bd"/>
</dbReference>
<dbReference type="Pfam" id="PF00006">
    <property type="entry name" value="ATP-synt_ab"/>
    <property type="match status" value="1"/>
</dbReference>
<dbReference type="GO" id="GO:0043531">
    <property type="term" value="F:ADP binding"/>
    <property type="evidence" value="ECO:0007669"/>
    <property type="project" value="TreeGrafter"/>
</dbReference>
<dbReference type="SUPFAM" id="SSF50615">
    <property type="entry name" value="N-terminal domain of alpha and beta subunits of F1 ATP synthase"/>
    <property type="match status" value="1"/>
</dbReference>
<evidence type="ECO:0000259" key="14">
    <source>
        <dbReference type="Pfam" id="PF00006"/>
    </source>
</evidence>
<dbReference type="SUPFAM" id="SSF47917">
    <property type="entry name" value="C-terminal domain of alpha and beta subunits of F1 ATP synthase"/>
    <property type="match status" value="1"/>
</dbReference>
<evidence type="ECO:0000256" key="13">
    <source>
        <dbReference type="SAM" id="Coils"/>
    </source>
</evidence>
<keyword evidence="4 12" id="KW-0547">Nucleotide-binding</keyword>
<dbReference type="InterPro" id="IPR005294">
    <property type="entry name" value="ATP_synth_F1_asu"/>
</dbReference>
<evidence type="ECO:0000259" key="15">
    <source>
        <dbReference type="Pfam" id="PF00306"/>
    </source>
</evidence>
<evidence type="ECO:0000313" key="18">
    <source>
        <dbReference type="Proteomes" id="UP000053562"/>
    </source>
</evidence>
<dbReference type="InterPro" id="IPR004100">
    <property type="entry name" value="ATPase_F1/V1/A1_a/bsu_N"/>
</dbReference>
<dbReference type="InterPro" id="IPR027417">
    <property type="entry name" value="P-loop_NTPase"/>
</dbReference>
<dbReference type="InterPro" id="IPR020003">
    <property type="entry name" value="ATPase_a/bsu_AS"/>
</dbReference>
<proteinExistence type="inferred from homology"/>
<dbReference type="Gene3D" id="3.40.50.300">
    <property type="entry name" value="P-loop containing nucleotide triphosphate hydrolases"/>
    <property type="match status" value="1"/>
</dbReference>
<evidence type="ECO:0000256" key="9">
    <source>
        <dbReference type="ARBA" id="ARBA00023196"/>
    </source>
</evidence>
<evidence type="ECO:0000256" key="3">
    <source>
        <dbReference type="ARBA" id="ARBA00022448"/>
    </source>
</evidence>
<dbReference type="GO" id="GO:0005524">
    <property type="term" value="F:ATP binding"/>
    <property type="evidence" value="ECO:0007669"/>
    <property type="project" value="UniProtKB-KW"/>
</dbReference>
<dbReference type="GO" id="GO:0046933">
    <property type="term" value="F:proton-transporting ATP synthase activity, rotational mechanism"/>
    <property type="evidence" value="ECO:0007669"/>
    <property type="project" value="InterPro"/>
</dbReference>
<keyword evidence="5 11" id="KW-0375">Hydrogen ion transport</keyword>
<dbReference type="InterPro" id="IPR033732">
    <property type="entry name" value="ATP_synth_F1_a_nt-bd_dom"/>
</dbReference>
<comment type="function">
    <text evidence="12">Produces ATP from ADP in the presence of a proton gradient across the membrane.</text>
</comment>
<keyword evidence="3 11" id="KW-0813">Transport</keyword>
<evidence type="ECO:0000256" key="10">
    <source>
        <dbReference type="ARBA" id="ARBA00023310"/>
    </source>
</evidence>
<keyword evidence="13" id="KW-0175">Coiled coil</keyword>
<dbReference type="PROSITE" id="PS00152">
    <property type="entry name" value="ATPASE_ALPHA_BETA"/>
    <property type="match status" value="1"/>
</dbReference>
<dbReference type="FunFam" id="3.40.50.300:FF:002432">
    <property type="entry name" value="ATP synthase subunit alpha, mitochondrial"/>
    <property type="match status" value="1"/>
</dbReference>
<comment type="subcellular location">
    <subcellularLocation>
        <location evidence="1">Membrane</location>
    </subcellularLocation>
</comment>
<dbReference type="InterPro" id="IPR036121">
    <property type="entry name" value="ATPase_F1/V1/A1_a/bsu_N_sf"/>
</dbReference>
<dbReference type="OrthoDB" id="9805536at2759"/>
<feature type="domain" description="ATPase F1/V1/A1 complex alpha/beta subunit nucleotide-binding" evidence="14">
    <location>
        <begin position="199"/>
        <end position="422"/>
    </location>
</feature>
<evidence type="ECO:0000256" key="12">
    <source>
        <dbReference type="RuleBase" id="RU003551"/>
    </source>
</evidence>
<evidence type="ECO:0000256" key="5">
    <source>
        <dbReference type="ARBA" id="ARBA00022781"/>
    </source>
</evidence>
<feature type="domain" description="ATP synthase alpha subunit C-terminal" evidence="15">
    <location>
        <begin position="429"/>
        <end position="553"/>
    </location>
</feature>
<dbReference type="Pfam" id="PF00306">
    <property type="entry name" value="ATP-synt_ab_C"/>
    <property type="match status" value="1"/>
</dbReference>
<dbReference type="InterPro" id="IPR000793">
    <property type="entry name" value="ATP_synth_asu_C"/>
</dbReference>
<gene>
    <name evidence="17" type="ORF">PVIIG_03481</name>
</gene>
<comment type="similarity">
    <text evidence="2 11">Belongs to the ATPase alpha/beta chains family.</text>
</comment>
<keyword evidence="6 12" id="KW-0067">ATP-binding</keyword>
<keyword evidence="9 12" id="KW-0139">CF(1)</keyword>
<dbReference type="Pfam" id="PF02874">
    <property type="entry name" value="ATP-synt_ab_N"/>
    <property type="match status" value="1"/>
</dbReference>
<evidence type="ECO:0000256" key="11">
    <source>
        <dbReference type="RuleBase" id="RU000339"/>
    </source>
</evidence>
<dbReference type="CDD" id="cd18116">
    <property type="entry name" value="ATP-synt_F1_alpha_N"/>
    <property type="match status" value="1"/>
</dbReference>
<evidence type="ECO:0000256" key="8">
    <source>
        <dbReference type="ARBA" id="ARBA00023136"/>
    </source>
</evidence>
<dbReference type="PANTHER" id="PTHR48082:SF2">
    <property type="entry name" value="ATP SYNTHASE SUBUNIT ALPHA, MITOCHONDRIAL"/>
    <property type="match status" value="1"/>
</dbReference>
<evidence type="ECO:0000256" key="2">
    <source>
        <dbReference type="ARBA" id="ARBA00008936"/>
    </source>
</evidence>
<dbReference type="CDD" id="cd18113">
    <property type="entry name" value="ATP-synt_F1_alpha_C"/>
    <property type="match status" value="1"/>
</dbReference>
<feature type="coiled-coil region" evidence="13">
    <location>
        <begin position="532"/>
        <end position="559"/>
    </location>
</feature>
<dbReference type="PANTHER" id="PTHR48082">
    <property type="entry name" value="ATP SYNTHASE SUBUNIT ALPHA, MITOCHONDRIAL"/>
    <property type="match status" value="1"/>
</dbReference>
<feature type="domain" description="ATPase F1/V1/A1 complex alpha/beta subunit N-terminal" evidence="16">
    <location>
        <begin position="59"/>
        <end position="142"/>
    </location>
</feature>
<reference evidence="17 18" key="1">
    <citation type="submission" date="2011-08" db="EMBL/GenBank/DDBJ databases">
        <title>The Genome Sequence of Plasmodium vivax India VII.</title>
        <authorList>
            <consortium name="The Broad Institute Genome Sequencing Platform"/>
            <consortium name="The Broad Institute Genome Sequencing Center for Infectious Disease"/>
            <person name="Neafsey D."/>
            <person name="Carlton J."/>
            <person name="Barnwell J."/>
            <person name="Collins W."/>
            <person name="Escalante A."/>
            <person name="Mullikin J."/>
            <person name="Saul A."/>
            <person name="Guigo R."/>
            <person name="Camara F."/>
            <person name="Young S.K."/>
            <person name="Zeng Q."/>
            <person name="Gargeya S."/>
            <person name="Fitzgerald M."/>
            <person name="Haas B."/>
            <person name="Abouelleil A."/>
            <person name="Alvarado L."/>
            <person name="Arachchi H.M."/>
            <person name="Berlin A."/>
            <person name="Brown A."/>
            <person name="Chapman S.B."/>
            <person name="Chen Z."/>
            <person name="Dunbar C."/>
            <person name="Freedman E."/>
            <person name="Gearin G."/>
            <person name="Gellesch M."/>
            <person name="Goldberg J."/>
            <person name="Griggs A."/>
            <person name="Gujja S."/>
            <person name="Heiman D."/>
            <person name="Howarth C."/>
            <person name="Larson L."/>
            <person name="Lui A."/>
            <person name="MacDonald P.J.P."/>
            <person name="Montmayeur A."/>
            <person name="Murphy C."/>
            <person name="Neiman D."/>
            <person name="Pearson M."/>
            <person name="Priest M."/>
            <person name="Roberts A."/>
            <person name="Saif S."/>
            <person name="Shea T."/>
            <person name="Shenoy N."/>
            <person name="Sisk P."/>
            <person name="Stolte C."/>
            <person name="Sykes S."/>
            <person name="Wortman J."/>
            <person name="Nusbaum C."/>
            <person name="Birren B."/>
        </authorList>
    </citation>
    <scope>NUCLEOTIDE SEQUENCE [LARGE SCALE GENOMIC DNA]</scope>
    <source>
        <strain evidence="17 18">India VII</strain>
    </source>
</reference>
<evidence type="ECO:0000256" key="4">
    <source>
        <dbReference type="ARBA" id="ARBA00022741"/>
    </source>
</evidence>
<dbReference type="FunFam" id="1.20.150.20:FF:000001">
    <property type="entry name" value="ATP synthase subunit alpha"/>
    <property type="match status" value="1"/>
</dbReference>
<dbReference type="Gene3D" id="2.40.30.20">
    <property type="match status" value="1"/>
</dbReference>
<evidence type="ECO:0000259" key="16">
    <source>
        <dbReference type="Pfam" id="PF02874"/>
    </source>
</evidence>
<keyword evidence="7 11" id="KW-0406">Ion transport</keyword>
<dbReference type="NCBIfam" id="TIGR00962">
    <property type="entry name" value="atpA"/>
    <property type="match status" value="1"/>
</dbReference>
<dbReference type="AlphaFoldDB" id="A0A0J9SJK1"/>
<evidence type="ECO:0000256" key="7">
    <source>
        <dbReference type="ARBA" id="ARBA00023065"/>
    </source>
</evidence>
<dbReference type="CDD" id="cd01132">
    <property type="entry name" value="F1-ATPase_alpha_CD"/>
    <property type="match status" value="1"/>
</dbReference>
<accession>A0A0J9SJK1</accession>
<dbReference type="HAMAP" id="MF_01346">
    <property type="entry name" value="ATP_synth_alpha_bact"/>
    <property type="match status" value="1"/>
</dbReference>
<dbReference type="Proteomes" id="UP000053562">
    <property type="component" value="Unassembled WGS sequence"/>
</dbReference>
<organism evidence="17 18">
    <name type="scientific">Plasmodium vivax India VII</name>
    <dbReference type="NCBI Taxonomy" id="1077284"/>
    <lineage>
        <taxon>Eukaryota</taxon>
        <taxon>Sar</taxon>
        <taxon>Alveolata</taxon>
        <taxon>Apicomplexa</taxon>
        <taxon>Aconoidasida</taxon>
        <taxon>Haemosporida</taxon>
        <taxon>Plasmodiidae</taxon>
        <taxon>Plasmodium</taxon>
        <taxon>Plasmodium (Plasmodium)</taxon>
    </lineage>
</organism>
<keyword evidence="10 12" id="KW-0066">ATP synthesis</keyword>
<evidence type="ECO:0000256" key="1">
    <source>
        <dbReference type="ARBA" id="ARBA00004370"/>
    </source>
</evidence>
<evidence type="ECO:0000313" key="17">
    <source>
        <dbReference type="EMBL" id="KMZ82227.1"/>
    </source>
</evidence>
<sequence>MQAAGKMRLLGQQLRRCGKWSDVRSAAVLAYSTKISPVEISKILEKKFEQFDFKTSANEVGYVLSVGDGICRAFGLNNVKSSELLEIHNSDASDSSGGAANQGGASNVTYGMATNLEYDNVGVVIFGNDRNIREGDIIKRTNRIIDVCVGHELLGRVVDGLGNEIDGGKPIQTSEKRKIEIKAPGIIARKSVNESIITGIKCIDSLVPIGRGQRELIIGDRQTGKTAIAVDTIIHQKNINEQVPDNEKVYCIYVAIGQKKSNIAKLVNLLKKYDALKYTIIVNSSASDASPLQFLAPYTGCAMAEYFRDNGKHALIIFDDLSKQAVAYRQLSLLLRRPPGREAYPGDIFYIHSKLLERSSKLNDSLKGGSLTALPIIETLNNDVSAYIPTNVISITDGQIFLESELFYKGIIPAINVGLSVSRIGSSAQYKCMKKLASSMKLELAQFREIVAFSQFGSDLDASTKKLIEKGKILTEILKQKQYSPVSISYQICLIYAATKDYLASLTIDQVQDFEKRYFEFLDSNYADVLRKIQANCDLAEVEDQIREAIQRFLELYKAEAGAA</sequence>